<dbReference type="PANTHER" id="PTHR33695:SF1">
    <property type="entry name" value="LIPOPROTEIN SIGNAL PEPTIDASE"/>
    <property type="match status" value="1"/>
</dbReference>
<evidence type="ECO:0000256" key="10">
    <source>
        <dbReference type="RuleBase" id="RU000594"/>
    </source>
</evidence>
<gene>
    <name evidence="9 12" type="primary">lspA</name>
    <name evidence="12" type="ORF">ACFPXP_16470</name>
</gene>
<dbReference type="InterPro" id="IPR001872">
    <property type="entry name" value="Peptidase_A8"/>
</dbReference>
<comment type="function">
    <text evidence="9 10">This protein specifically catalyzes the removal of signal peptides from prolipoproteins.</text>
</comment>
<evidence type="ECO:0000256" key="7">
    <source>
        <dbReference type="ARBA" id="ARBA00022989"/>
    </source>
</evidence>
<feature type="active site" evidence="9">
    <location>
        <position position="136"/>
    </location>
</feature>
<dbReference type="PRINTS" id="PR00781">
    <property type="entry name" value="LIPOSIGPTASE"/>
</dbReference>
<evidence type="ECO:0000256" key="6">
    <source>
        <dbReference type="ARBA" id="ARBA00022801"/>
    </source>
</evidence>
<dbReference type="Pfam" id="PF01252">
    <property type="entry name" value="Peptidase_A8"/>
    <property type="match status" value="1"/>
</dbReference>
<keyword evidence="8 9" id="KW-0472">Membrane</keyword>
<accession>A0ABW1ISL0</accession>
<dbReference type="PANTHER" id="PTHR33695">
    <property type="entry name" value="LIPOPROTEIN SIGNAL PEPTIDASE"/>
    <property type="match status" value="1"/>
</dbReference>
<evidence type="ECO:0000256" key="4">
    <source>
        <dbReference type="ARBA" id="ARBA00022692"/>
    </source>
</evidence>
<protein>
    <recommendedName>
        <fullName evidence="9">Lipoprotein signal peptidase</fullName>
        <ecNumber evidence="9">3.4.23.36</ecNumber>
    </recommendedName>
    <alternativeName>
        <fullName evidence="9">Prolipoprotein signal peptidase</fullName>
    </alternativeName>
    <alternativeName>
        <fullName evidence="9">Signal peptidase II</fullName>
        <shortName evidence="9">SPase II</shortName>
    </alternativeName>
</protein>
<dbReference type="PROSITE" id="PS00855">
    <property type="entry name" value="SPASE_II"/>
    <property type="match status" value="1"/>
</dbReference>
<comment type="subcellular location">
    <subcellularLocation>
        <location evidence="9">Cell membrane</location>
        <topology evidence="9">Multi-pass membrane protein</topology>
    </subcellularLocation>
</comment>
<evidence type="ECO:0000256" key="5">
    <source>
        <dbReference type="ARBA" id="ARBA00022750"/>
    </source>
</evidence>
<comment type="caution">
    <text evidence="12">The sequence shown here is derived from an EMBL/GenBank/DDBJ whole genome shotgun (WGS) entry which is preliminary data.</text>
</comment>
<evidence type="ECO:0000313" key="13">
    <source>
        <dbReference type="Proteomes" id="UP001596250"/>
    </source>
</evidence>
<comment type="pathway">
    <text evidence="9">Protein modification; lipoprotein biosynthesis (signal peptide cleavage).</text>
</comment>
<evidence type="ECO:0000256" key="1">
    <source>
        <dbReference type="ARBA" id="ARBA00006139"/>
    </source>
</evidence>
<evidence type="ECO:0000256" key="9">
    <source>
        <dbReference type="HAMAP-Rule" id="MF_00161"/>
    </source>
</evidence>
<feature type="transmembrane region" description="Helical" evidence="9">
    <location>
        <begin position="7"/>
        <end position="25"/>
    </location>
</feature>
<proteinExistence type="inferred from homology"/>
<dbReference type="HAMAP" id="MF_00161">
    <property type="entry name" value="LspA"/>
    <property type="match status" value="1"/>
</dbReference>
<evidence type="ECO:0000256" key="8">
    <source>
        <dbReference type="ARBA" id="ARBA00023136"/>
    </source>
</evidence>
<organism evidence="12 13">
    <name type="scientific">Marinicrinis lubricantis</name>
    <dbReference type="NCBI Taxonomy" id="2086470"/>
    <lineage>
        <taxon>Bacteria</taxon>
        <taxon>Bacillati</taxon>
        <taxon>Bacillota</taxon>
        <taxon>Bacilli</taxon>
        <taxon>Bacillales</taxon>
        <taxon>Paenibacillaceae</taxon>
    </lineage>
</organism>
<dbReference type="Proteomes" id="UP001596250">
    <property type="component" value="Unassembled WGS sequence"/>
</dbReference>
<sequence length="166" mass="19180">MKKVSVYFIIFLAILGLDYWTKWLVKTKMMLGESISVIGEFFRITSHRNRGAAFGILEDQRWFFIVATTVIVIAIIWYLRYTLRDGKKLLSFALTLVLAGAIGNFIDRVRSGEVVDFFHVYFSAFDYHYPIFNIADCSIVTGVALIALDTLLDWKKERNESKHEHA</sequence>
<comment type="catalytic activity">
    <reaction evidence="9 10">
        <text>Release of signal peptides from bacterial membrane prolipoproteins. Hydrolyzes -Xaa-Yaa-Zaa-|-(S,diacylglyceryl)Cys-, in which Xaa is hydrophobic (preferably Leu), and Yaa (Ala or Ser) and Zaa (Gly or Ala) have small, neutral side chains.</text>
        <dbReference type="EC" id="3.4.23.36"/>
    </reaction>
</comment>
<dbReference type="EMBL" id="JBHSQV010000174">
    <property type="protein sequence ID" value="MFC5988001.1"/>
    <property type="molecule type" value="Genomic_DNA"/>
</dbReference>
<keyword evidence="4 9" id="KW-0812">Transmembrane</keyword>
<feature type="active site" evidence="9">
    <location>
        <position position="116"/>
    </location>
</feature>
<feature type="transmembrane region" description="Helical" evidence="9">
    <location>
        <begin position="62"/>
        <end position="80"/>
    </location>
</feature>
<evidence type="ECO:0000256" key="3">
    <source>
        <dbReference type="ARBA" id="ARBA00022670"/>
    </source>
</evidence>
<reference evidence="13" key="1">
    <citation type="journal article" date="2019" name="Int. J. Syst. Evol. Microbiol.">
        <title>The Global Catalogue of Microorganisms (GCM) 10K type strain sequencing project: providing services to taxonomists for standard genome sequencing and annotation.</title>
        <authorList>
            <consortium name="The Broad Institute Genomics Platform"/>
            <consortium name="The Broad Institute Genome Sequencing Center for Infectious Disease"/>
            <person name="Wu L."/>
            <person name="Ma J."/>
        </authorList>
    </citation>
    <scope>NUCLEOTIDE SEQUENCE [LARGE SCALE GENOMIC DNA]</scope>
    <source>
        <strain evidence="13">CCM 8749</strain>
    </source>
</reference>
<keyword evidence="2 9" id="KW-1003">Cell membrane</keyword>
<dbReference type="GO" id="GO:0004190">
    <property type="term" value="F:aspartic-type endopeptidase activity"/>
    <property type="evidence" value="ECO:0007669"/>
    <property type="project" value="UniProtKB-EC"/>
</dbReference>
<comment type="similarity">
    <text evidence="1 9 11">Belongs to the peptidase A8 family.</text>
</comment>
<keyword evidence="7 9" id="KW-1133">Transmembrane helix</keyword>
<evidence type="ECO:0000313" key="12">
    <source>
        <dbReference type="EMBL" id="MFC5988001.1"/>
    </source>
</evidence>
<dbReference type="RefSeq" id="WP_379895438.1">
    <property type="nucleotide sequence ID" value="NZ_CBCSCT010000025.1"/>
</dbReference>
<dbReference type="NCBIfam" id="TIGR00077">
    <property type="entry name" value="lspA"/>
    <property type="match status" value="1"/>
</dbReference>
<keyword evidence="6 9" id="KW-0378">Hydrolase</keyword>
<evidence type="ECO:0000256" key="2">
    <source>
        <dbReference type="ARBA" id="ARBA00022475"/>
    </source>
</evidence>
<name>A0ABW1ISL0_9BACL</name>
<dbReference type="EC" id="3.4.23.36" evidence="9"/>
<keyword evidence="13" id="KW-1185">Reference proteome</keyword>
<feature type="transmembrane region" description="Helical" evidence="9">
    <location>
        <begin position="127"/>
        <end position="148"/>
    </location>
</feature>
<keyword evidence="5 9" id="KW-0064">Aspartyl protease</keyword>
<keyword evidence="3 9" id="KW-0645">Protease</keyword>
<evidence type="ECO:0000256" key="11">
    <source>
        <dbReference type="RuleBase" id="RU004181"/>
    </source>
</evidence>
<feature type="transmembrane region" description="Helical" evidence="9">
    <location>
        <begin position="89"/>
        <end position="107"/>
    </location>
</feature>